<dbReference type="Proteomes" id="UP000092993">
    <property type="component" value="Unassembled WGS sequence"/>
</dbReference>
<dbReference type="InterPro" id="IPR020845">
    <property type="entry name" value="AMP-binding_CS"/>
</dbReference>
<dbReference type="OrthoDB" id="429813at2759"/>
<keyword evidence="1" id="KW-0596">Phosphopantetheine</keyword>
<dbReference type="SUPFAM" id="SSF51735">
    <property type="entry name" value="NAD(P)-binding Rossmann-fold domains"/>
    <property type="match status" value="1"/>
</dbReference>
<gene>
    <name evidence="5" type="primary">lys1_0</name>
    <name evidence="5" type="ORF">A0H81_14054</name>
</gene>
<dbReference type="Gene3D" id="3.40.50.12780">
    <property type="entry name" value="N-terminal domain of ligase-like"/>
    <property type="match status" value="1"/>
</dbReference>
<dbReference type="STRING" id="5627.A0A1C7LMN1"/>
<name>A0A1C7LMN1_GRIFR</name>
<dbReference type="PROSITE" id="PS00455">
    <property type="entry name" value="AMP_BINDING"/>
    <property type="match status" value="1"/>
</dbReference>
<keyword evidence="6" id="KW-1185">Reference proteome</keyword>
<evidence type="ECO:0000256" key="1">
    <source>
        <dbReference type="ARBA" id="ARBA00022450"/>
    </source>
</evidence>
<dbReference type="PANTHER" id="PTHR43439:SF2">
    <property type="entry name" value="ENZYME, PUTATIVE (JCVI)-RELATED"/>
    <property type="match status" value="1"/>
</dbReference>
<evidence type="ECO:0000256" key="2">
    <source>
        <dbReference type="ARBA" id="ARBA00022553"/>
    </source>
</evidence>
<feature type="domain" description="Thioester reductase (TE)" evidence="4">
    <location>
        <begin position="702"/>
        <end position="941"/>
    </location>
</feature>
<proteinExistence type="predicted"/>
<dbReference type="SUPFAM" id="SSF56801">
    <property type="entry name" value="Acetyl-CoA synthetase-like"/>
    <property type="match status" value="1"/>
</dbReference>
<sequence length="1066" mass="114025">MPGSIYSTSKGATPFARPQFSLVLPEDAPHDAIRTVPDLVEHNAVHNPDHLFCLQYNHNSAVPPRRITMRELQAAVLQCSAWLAAQGIGRAPMRDPASGGLVKAKPVALLMASDVGWFIQFVALLRIGVPVLCMSARLAPPAVVHLAKKTGAQTVLVTPQLAALAAESAALFASDPEGAVSPAFVEVPAYSAFLDSDFGAAPAKNTLVDPKDRNVVILHSSGTTGLPKPIYHPHAYLLGYATCHRLSEADVAGGMNVSTLPLFHGFGLLAPSMSLSIGLPFAIPAATTIPTGTSTAEVLKSARATCLMTVPSILEEIYQLDERGIAALKPLRFVAVGGAPMKLSVAEPLAAAGVKILNHWGVTELGAIAPIVVPEPTYDWHYLRLRSDLDLRIEPHPDSPQHFRLVGRPLGGAPGEEFIVQDLLTVNPEHPTTDFRILGRADDLVVLATGEKVRPTGLEQAVSEDPRVRGAVAIGEGRFQLGLLVEAAPHVQLDPTDSAAVREYVESIWAAVERGNARSDAHARVTREMVLVTTPAYRALARTPKGSIPRNENAALFAAEVEALYARRTWRTRRCCLWGGGGVEGGGGEDGPGRVHDSARATMLRRRLVASVARTEEEAGVDQGKRWKVPADIVYANPTIERITAVLRARLTGNAEGAKKDRAQRIGEVVAEYAERVAGLRGTSKMNGVGSSAGAKPVVVLLTGSTGSLGSAMLADLALNPCVQKVYGLNRKSGEDVRKRQAGGFARVGAEVDAHWRKIELLEGDLSKAHFGLEDEVYAKLRDVTHVIHNAWPMDFNRSLTSFRPHLDAAVNVVQLALDSTTAAPVRIVFSSSIAVVGRAPLVTGDTAPITEAPLLTVDAIDHFGYAEAKWVCEQVFAEAGRVFEGRVAPSSVRIGQLTGPEATGAWNANEHVPMIVKSALALGRLPLVEGTASWIPANRASRVMVELLFAPRPACVYHLENPARQPWSEALEVLAAALGLPAEAAPLPYAEWLARVRADTDTVRNPAGKIVPFLEDEFVRMATGWVVLDTAVARGASPTLEGSKPLSEGDLRRYVAFWRSEGFLA</sequence>
<dbReference type="InterPro" id="IPR000873">
    <property type="entry name" value="AMP-dep_synth/lig_dom"/>
</dbReference>
<dbReference type="EMBL" id="LUGG01000038">
    <property type="protein sequence ID" value="OBZ65860.1"/>
    <property type="molecule type" value="Genomic_DNA"/>
</dbReference>
<keyword evidence="2" id="KW-0597">Phosphoprotein</keyword>
<evidence type="ECO:0000313" key="5">
    <source>
        <dbReference type="EMBL" id="OBZ65860.1"/>
    </source>
</evidence>
<dbReference type="InterPro" id="IPR013120">
    <property type="entry name" value="FAR_NAD-bd"/>
</dbReference>
<evidence type="ECO:0000259" key="4">
    <source>
        <dbReference type="Pfam" id="PF07993"/>
    </source>
</evidence>
<dbReference type="AlphaFoldDB" id="A0A1C7LMN1"/>
<evidence type="ECO:0000259" key="3">
    <source>
        <dbReference type="Pfam" id="PF00501"/>
    </source>
</evidence>
<dbReference type="InterPro" id="IPR051414">
    <property type="entry name" value="Adenylate-forming_Reductase"/>
</dbReference>
<reference evidence="5 6" key="1">
    <citation type="submission" date="2016-03" db="EMBL/GenBank/DDBJ databases">
        <title>Whole genome sequencing of Grifola frondosa 9006-11.</title>
        <authorList>
            <person name="Min B."/>
            <person name="Park H."/>
            <person name="Kim J.-G."/>
            <person name="Cho H."/>
            <person name="Oh Y.-L."/>
            <person name="Kong W.-S."/>
            <person name="Choi I.-G."/>
        </authorList>
    </citation>
    <scope>NUCLEOTIDE SEQUENCE [LARGE SCALE GENOMIC DNA]</scope>
    <source>
        <strain evidence="5 6">9006-11</strain>
    </source>
</reference>
<dbReference type="Pfam" id="PF07993">
    <property type="entry name" value="NAD_binding_4"/>
    <property type="match status" value="1"/>
</dbReference>
<dbReference type="PANTHER" id="PTHR43439">
    <property type="entry name" value="PHENYLACETATE-COENZYME A LIGASE"/>
    <property type="match status" value="1"/>
</dbReference>
<dbReference type="Pfam" id="PF23562">
    <property type="entry name" value="AMP-binding_C_3"/>
    <property type="match status" value="1"/>
</dbReference>
<organism evidence="5 6">
    <name type="scientific">Grifola frondosa</name>
    <name type="common">Maitake</name>
    <name type="synonym">Polyporus frondosus</name>
    <dbReference type="NCBI Taxonomy" id="5627"/>
    <lineage>
        <taxon>Eukaryota</taxon>
        <taxon>Fungi</taxon>
        <taxon>Dikarya</taxon>
        <taxon>Basidiomycota</taxon>
        <taxon>Agaricomycotina</taxon>
        <taxon>Agaricomycetes</taxon>
        <taxon>Polyporales</taxon>
        <taxon>Grifolaceae</taxon>
        <taxon>Grifola</taxon>
    </lineage>
</organism>
<protein>
    <submittedName>
        <fullName evidence="5">L-aminoadipate-semialdehyde dehydrogenase</fullName>
    </submittedName>
</protein>
<dbReference type="InterPro" id="IPR036291">
    <property type="entry name" value="NAD(P)-bd_dom_sf"/>
</dbReference>
<comment type="caution">
    <text evidence="5">The sequence shown here is derived from an EMBL/GenBank/DDBJ whole genome shotgun (WGS) entry which is preliminary data.</text>
</comment>
<feature type="domain" description="AMP-dependent synthetase/ligase" evidence="3">
    <location>
        <begin position="41"/>
        <end position="378"/>
    </location>
</feature>
<dbReference type="OMA" id="WHYLIPR"/>
<evidence type="ECO:0000313" key="6">
    <source>
        <dbReference type="Proteomes" id="UP000092993"/>
    </source>
</evidence>
<dbReference type="InterPro" id="IPR042099">
    <property type="entry name" value="ANL_N_sf"/>
</dbReference>
<dbReference type="Pfam" id="PF00501">
    <property type="entry name" value="AMP-binding"/>
    <property type="match status" value="1"/>
</dbReference>
<accession>A0A1C7LMN1</accession>
<dbReference type="Gene3D" id="3.40.50.720">
    <property type="entry name" value="NAD(P)-binding Rossmann-like Domain"/>
    <property type="match status" value="1"/>
</dbReference>